<dbReference type="AlphaFoldDB" id="A0A6A5Z3Y5"/>
<dbReference type="FunFam" id="3.40.50.300:FF:001366">
    <property type="entry name" value="ATP binding protein, putative"/>
    <property type="match status" value="1"/>
</dbReference>
<keyword evidence="1" id="KW-0347">Helicase</keyword>
<keyword evidence="7" id="KW-1185">Reference proteome</keyword>
<evidence type="ECO:0000256" key="2">
    <source>
        <dbReference type="SAM" id="MobiDB-lite"/>
    </source>
</evidence>
<evidence type="ECO:0000313" key="6">
    <source>
        <dbReference type="EMBL" id="KAF2114105.1"/>
    </source>
</evidence>
<reference evidence="6" key="1">
    <citation type="journal article" date="2020" name="Stud. Mycol.">
        <title>101 Dothideomycetes genomes: a test case for predicting lifestyles and emergence of pathogens.</title>
        <authorList>
            <person name="Haridas S."/>
            <person name="Albert R."/>
            <person name="Binder M."/>
            <person name="Bloem J."/>
            <person name="Labutti K."/>
            <person name="Salamov A."/>
            <person name="Andreopoulos B."/>
            <person name="Baker S."/>
            <person name="Barry K."/>
            <person name="Bills G."/>
            <person name="Bluhm B."/>
            <person name="Cannon C."/>
            <person name="Castanera R."/>
            <person name="Culley D."/>
            <person name="Daum C."/>
            <person name="Ezra D."/>
            <person name="Gonzalez J."/>
            <person name="Henrissat B."/>
            <person name="Kuo A."/>
            <person name="Liang C."/>
            <person name="Lipzen A."/>
            <person name="Lutzoni F."/>
            <person name="Magnuson J."/>
            <person name="Mondo S."/>
            <person name="Nolan M."/>
            <person name="Ohm R."/>
            <person name="Pangilinan J."/>
            <person name="Park H.-J."/>
            <person name="Ramirez L."/>
            <person name="Alfaro M."/>
            <person name="Sun H."/>
            <person name="Tritt A."/>
            <person name="Yoshinaga Y."/>
            <person name="Zwiers L.-H."/>
            <person name="Turgeon B."/>
            <person name="Goodwin S."/>
            <person name="Spatafora J."/>
            <person name="Crous P."/>
            <person name="Grigoriev I."/>
        </authorList>
    </citation>
    <scope>NUCLEOTIDE SEQUENCE</scope>
    <source>
        <strain evidence="6">CBS 627.86</strain>
    </source>
</reference>
<feature type="compositionally biased region" description="Basic residues" evidence="2">
    <location>
        <begin position="1"/>
        <end position="10"/>
    </location>
</feature>
<feature type="domain" description="ZNFX1" evidence="5">
    <location>
        <begin position="165"/>
        <end position="273"/>
    </location>
</feature>
<dbReference type="SUPFAM" id="SSF52540">
    <property type="entry name" value="P-loop containing nucleoside triphosphate hydrolases"/>
    <property type="match status" value="1"/>
</dbReference>
<keyword evidence="6" id="KW-0378">Hydrolase</keyword>
<dbReference type="Pfam" id="PF13086">
    <property type="entry name" value="AAA_11"/>
    <property type="match status" value="1"/>
</dbReference>
<dbReference type="PANTHER" id="PTHR10887">
    <property type="entry name" value="DNA2/NAM7 HELICASE FAMILY"/>
    <property type="match status" value="1"/>
</dbReference>
<dbReference type="OrthoDB" id="409395at2759"/>
<dbReference type="InterPro" id="IPR045055">
    <property type="entry name" value="DNA2/NAM7-like"/>
</dbReference>
<gene>
    <name evidence="6" type="ORF">BDV96DRAFT_109491</name>
</gene>
<dbReference type="GO" id="GO:0031048">
    <property type="term" value="P:regulatory ncRNA-mediated heterochromatin formation"/>
    <property type="evidence" value="ECO:0007669"/>
    <property type="project" value="TreeGrafter"/>
</dbReference>
<dbReference type="EMBL" id="ML977326">
    <property type="protein sequence ID" value="KAF2114105.1"/>
    <property type="molecule type" value="Genomic_DNA"/>
</dbReference>
<dbReference type="GO" id="GO:0016787">
    <property type="term" value="F:hydrolase activity"/>
    <property type="evidence" value="ECO:0007669"/>
    <property type="project" value="UniProtKB-KW"/>
</dbReference>
<feature type="region of interest" description="Disordered" evidence="2">
    <location>
        <begin position="1"/>
        <end position="56"/>
    </location>
</feature>
<keyword evidence="1" id="KW-0067">ATP-binding</keyword>
<evidence type="ECO:0000256" key="1">
    <source>
        <dbReference type="ARBA" id="ARBA00022806"/>
    </source>
</evidence>
<organism evidence="6 7">
    <name type="scientific">Lophiotrema nucula</name>
    <dbReference type="NCBI Taxonomy" id="690887"/>
    <lineage>
        <taxon>Eukaryota</taxon>
        <taxon>Fungi</taxon>
        <taxon>Dikarya</taxon>
        <taxon>Ascomycota</taxon>
        <taxon>Pezizomycotina</taxon>
        <taxon>Dothideomycetes</taxon>
        <taxon>Pleosporomycetidae</taxon>
        <taxon>Pleosporales</taxon>
        <taxon>Lophiotremataceae</taxon>
        <taxon>Lophiotrema</taxon>
    </lineage>
</organism>
<evidence type="ECO:0000259" key="4">
    <source>
        <dbReference type="Pfam" id="PF13087"/>
    </source>
</evidence>
<evidence type="ECO:0000259" key="5">
    <source>
        <dbReference type="Pfam" id="PF25396"/>
    </source>
</evidence>
<dbReference type="InterPro" id="IPR027417">
    <property type="entry name" value="P-loop_NTPase"/>
</dbReference>
<evidence type="ECO:0000259" key="3">
    <source>
        <dbReference type="Pfam" id="PF13086"/>
    </source>
</evidence>
<name>A0A6A5Z3Y5_9PLEO</name>
<proteinExistence type="predicted"/>
<dbReference type="Pfam" id="PF13087">
    <property type="entry name" value="AAA_12"/>
    <property type="match status" value="1"/>
</dbReference>
<feature type="domain" description="DNA2/NAM7 helicase helicase" evidence="3">
    <location>
        <begin position="351"/>
        <end position="729"/>
    </location>
</feature>
<evidence type="ECO:0000313" key="7">
    <source>
        <dbReference type="Proteomes" id="UP000799770"/>
    </source>
</evidence>
<dbReference type="Proteomes" id="UP000799770">
    <property type="component" value="Unassembled WGS sequence"/>
</dbReference>
<dbReference type="InterPro" id="IPR057373">
    <property type="entry name" value="ZNFX1"/>
</dbReference>
<accession>A0A6A5Z3Y5</accession>
<dbReference type="InterPro" id="IPR041677">
    <property type="entry name" value="DNA2/NAM7_AAA_11"/>
</dbReference>
<dbReference type="InterPro" id="IPR041679">
    <property type="entry name" value="DNA2/NAM7-like_C"/>
</dbReference>
<dbReference type="PANTHER" id="PTHR10887:SF341">
    <property type="entry name" value="NFX1-TYPE ZINC FINGER-CONTAINING PROTEIN 1"/>
    <property type="match status" value="1"/>
</dbReference>
<sequence length="1198" mass="134594">MARNRGRRGGNKPTPQLANAFAPLDESSTKGELNAHLAERFPPASSSHPHPDLMPTVSATRVNNDIREYYEDSSQNTMAAGSWTKKPEIPSSLEIMEQSYCNEDTIVDVGTKLRPNKAEGAYDSKEEYLGTQYDLLREDAIRPLREAVEHVRAKPWDNEADFEANNNIGLYEPVYITSKIFSTRGLATRVAFSLSRVKKYIRWNQSKRLITGSLVALSPSDDCFRTKCVLATVAARPITGGLDQNPPEIDLFFARAEDEEIDPMKKWIMVEARSSFFEGSRHTLLALQHMMREPFPLSEHLVGAQKIVDPPSYLEKQPLTDLSSLVAMEDAEAFQNVDILHDWPTSASHSLDTSQMKALKRALTKRVAIIQGPPGTGKTYVSVIDLKIKLANMTRDDPPIIVACQTNHALDQLLRHVAEFEPNFIRLGGRSKDKDKIKKRTLYEVKHSMVQPKIPGSLRTQAIIELRKLTVTMQMLLAPLEANKPPLDHQLLVKLGLMTEEQATSLEMDAQYAMGISSDSPGIQMEQWLGRCLVPCDRPLQPDDFGIEFEEEDFEIEVLKELEAEAVAQDDDDFETLRGERSLLSDNRMGRGGGSLRTDDEIRITLRKTQDLTTIPISDRGAIYNYFQRHAKRIILEEFRRLAKVYVKAVLQFKVGNWEQDARILRDQRLIGMTTTGLSKYRPLICSLRPRILLVEEAAETLEAPVAAGCLPSLEQLILVGDHQQLRPHCQVREFEEEPYNFNLSLFERMVLNGVEMSGLKKQRRMIPEIRRLLKPIYGNVLKDHDSVLDVNNRPPVPGMGGIDSYFFTHTELESKDANMSAFNEMEAKMIIPFCDYLLYNGVDAAKITILTFYHGQRKALLKGLKHHANLRNYPDLYRNVVTVDSYQGEENDIVILSLVRSNRRNNIGFLNVDNRVCVALSRAKRGFYIFGNAEMLACESDTWAEVIEILYGKKGDRPTTGKVQRLGYRLPLECTTHGNKIWIEDPEDWGYLNGGCDEDCRCTLPCGHMCMLRCHPFDNSQINCTQKCSKRVEHCGHPCTALCCDPCKCQFCDTRNDGMRAVLKPNPRGGTAVPAKQNPVARIMKAPTPVSSFSTGNSENSSVEQWHKYASGGVKEDDAEFVRKAKEENAKIAAAGGPKLVDVNNSPSKKLVSENTNLLLDLDTGCAMENKAPPRSSYASATASKKGKGKLPVNLMD</sequence>
<dbReference type="GO" id="GO:0004386">
    <property type="term" value="F:helicase activity"/>
    <property type="evidence" value="ECO:0007669"/>
    <property type="project" value="InterPro"/>
</dbReference>
<dbReference type="Gene3D" id="3.40.50.300">
    <property type="entry name" value="P-loop containing nucleotide triphosphate hydrolases"/>
    <property type="match status" value="3"/>
</dbReference>
<protein>
    <submittedName>
        <fullName evidence="6">P-loop containing nucleoside triphosphate hydrolase protein</fullName>
    </submittedName>
</protein>
<dbReference type="Pfam" id="PF25396">
    <property type="entry name" value="ZNFX1"/>
    <property type="match status" value="1"/>
</dbReference>
<dbReference type="GO" id="GO:0031380">
    <property type="term" value="C:nuclear RNA-directed RNA polymerase complex"/>
    <property type="evidence" value="ECO:0007669"/>
    <property type="project" value="TreeGrafter"/>
</dbReference>
<keyword evidence="1" id="KW-0547">Nucleotide-binding</keyword>
<dbReference type="InterPro" id="IPR047187">
    <property type="entry name" value="SF1_C_Upf1"/>
</dbReference>
<feature type="region of interest" description="Disordered" evidence="2">
    <location>
        <begin position="1170"/>
        <end position="1198"/>
    </location>
</feature>
<feature type="domain" description="DNA2/NAM7 helicase-like C-terminal" evidence="4">
    <location>
        <begin position="743"/>
        <end position="934"/>
    </location>
</feature>
<dbReference type="CDD" id="cd18808">
    <property type="entry name" value="SF1_C_Upf1"/>
    <property type="match status" value="1"/>
</dbReference>